<organism evidence="1 2">
    <name type="scientific">Rattus norvegicus</name>
    <name type="common">Rat</name>
    <dbReference type="NCBI Taxonomy" id="10116"/>
    <lineage>
        <taxon>Eukaryota</taxon>
        <taxon>Metazoa</taxon>
        <taxon>Chordata</taxon>
        <taxon>Craniata</taxon>
        <taxon>Vertebrata</taxon>
        <taxon>Euteleostomi</taxon>
        <taxon>Mammalia</taxon>
        <taxon>Eutheria</taxon>
        <taxon>Euarchontoglires</taxon>
        <taxon>Glires</taxon>
        <taxon>Rodentia</taxon>
        <taxon>Myomorpha</taxon>
        <taxon>Muroidea</taxon>
        <taxon>Muridae</taxon>
        <taxon>Murinae</taxon>
        <taxon>Rattus</taxon>
    </lineage>
</organism>
<evidence type="ECO:0000313" key="1">
    <source>
        <dbReference type="EMBL" id="EDM15737.1"/>
    </source>
</evidence>
<evidence type="ECO:0000313" key="2">
    <source>
        <dbReference type="Proteomes" id="UP000234681"/>
    </source>
</evidence>
<dbReference type="Proteomes" id="UP000234681">
    <property type="component" value="Chromosome 7"/>
</dbReference>
<dbReference type="EMBL" id="CH473950">
    <property type="protein sequence ID" value="EDM15737.1"/>
    <property type="molecule type" value="Genomic_DNA"/>
</dbReference>
<reference evidence="1 2" key="1">
    <citation type="submission" date="2005-09" db="EMBL/GenBank/DDBJ databases">
        <authorList>
            <person name="Mural R.J."/>
            <person name="Li P.W."/>
            <person name="Adams M.D."/>
            <person name="Amanatides P.G."/>
            <person name="Baden-Tillson H."/>
            <person name="Barnstead M."/>
            <person name="Chin S.H."/>
            <person name="Dew I."/>
            <person name="Evans C.A."/>
            <person name="Ferriera S."/>
            <person name="Flanigan M."/>
            <person name="Fosler C."/>
            <person name="Glodek A."/>
            <person name="Gu Z."/>
            <person name="Holt R.A."/>
            <person name="Jennings D."/>
            <person name="Kraft C.L."/>
            <person name="Lu F."/>
            <person name="Nguyen T."/>
            <person name="Nusskern D.R."/>
            <person name="Pfannkoch C.M."/>
            <person name="Sitter C."/>
            <person name="Sutton G.G."/>
            <person name="Venter J.C."/>
            <person name="Wang Z."/>
            <person name="Woodage T."/>
            <person name="Zheng X.H."/>
            <person name="Zhong F."/>
        </authorList>
    </citation>
    <scope>NUCLEOTIDE SEQUENCE [LARGE SCALE GENOMIC DNA]</scope>
    <source>
        <strain>BN</strain>
        <strain evidence="2">Sprague-Dawley</strain>
    </source>
</reference>
<gene>
    <name evidence="1" type="ORF">rCG_60067</name>
</gene>
<dbReference type="AlphaFoldDB" id="A6HSY5"/>
<accession>A6HSY5</accession>
<sequence>MFRGQCCWTQGKGRAVLSLKVLENRVARVGGGGNTVEEKTHRGILTVLGRHSD</sequence>
<name>A6HSY5_RAT</name>
<proteinExistence type="predicted"/>
<protein>
    <submittedName>
        <fullName evidence="1">RCG60067</fullName>
    </submittedName>
</protein>